<dbReference type="Gene3D" id="3.20.20.80">
    <property type="entry name" value="Glycosidases"/>
    <property type="match status" value="1"/>
</dbReference>
<accession>A0A5E8BL27</accession>
<dbReference type="GO" id="GO:0009251">
    <property type="term" value="P:glucan catabolic process"/>
    <property type="evidence" value="ECO:0007669"/>
    <property type="project" value="TreeGrafter"/>
</dbReference>
<sequence length="435" mass="49735">MSPSFKLAASLALLYLTSWVAAVPLARAPQINKRQNYPGWNYDSDKVRGVNIGGWLVLEPYITPSLFEAFGSDESQIPVDEYHYTQYLGKDEASNRLNQHWSTFYTEQDFYDIASYGLNHVRIPIGYWAYIQFDDDPYVFGADIYLEQAIGWARNAGLKVWIDLHGAPGSQNGFDNSGLRDSINWQNGNNVDITLSVLNIISQKYGTEDYSDVVVGIELLNEPLGPSLDMSRVKDFYLQGYDVVRNSSHERAVIFHDAFQALNYWNGDDFMRLPDYYFSILDHHQYQVFSPGEVSRSIDEHVSVACGIGSSMQSEYHWRVTGEWSGALTDCAKWLNGVGRGARYDGSYNNNGQTSYWVGSCDCRQDITTWSDQAKADTRKYIEAQLEAYDQGAGWIFWCYKTETTLEWDFKRLVDGGLFPYPFDQRQYPNVCGFY</sequence>
<keyword evidence="4 11" id="KW-0732">Signal</keyword>
<feature type="signal peptide" evidence="11">
    <location>
        <begin position="1"/>
        <end position="22"/>
    </location>
</feature>
<proteinExistence type="inferred from homology"/>
<dbReference type="SUPFAM" id="SSF51445">
    <property type="entry name" value="(Trans)glycosidases"/>
    <property type="match status" value="1"/>
</dbReference>
<dbReference type="InterPro" id="IPR017853">
    <property type="entry name" value="GH"/>
</dbReference>
<feature type="chain" id="PRO_5023068306" description="glucan 1,3-beta-glucosidase" evidence="11">
    <location>
        <begin position="23"/>
        <end position="435"/>
    </location>
</feature>
<dbReference type="EC" id="3.2.1.58" evidence="9"/>
<dbReference type="FunFam" id="3.20.20.80:FF:000033">
    <property type="entry name" value="Glucan 1,3-beta-glucosidase A"/>
    <property type="match status" value="1"/>
</dbReference>
<dbReference type="GO" id="GO:0071555">
    <property type="term" value="P:cell wall organization"/>
    <property type="evidence" value="ECO:0007669"/>
    <property type="project" value="UniProtKB-KW"/>
</dbReference>
<dbReference type="GO" id="GO:0004338">
    <property type="term" value="F:glucan exo-1,3-beta-glucosidase activity"/>
    <property type="evidence" value="ECO:0007669"/>
    <property type="project" value="UniProtKB-EC"/>
</dbReference>
<name>A0A5E8BL27_9ASCO</name>
<dbReference type="InterPro" id="IPR050386">
    <property type="entry name" value="Glycosyl_hydrolase_5"/>
</dbReference>
<protein>
    <recommendedName>
        <fullName evidence="9">glucan 1,3-beta-glucosidase</fullName>
        <ecNumber evidence="9">3.2.1.58</ecNumber>
    </recommendedName>
</protein>
<keyword evidence="14" id="KW-1185">Reference proteome</keyword>
<evidence type="ECO:0000256" key="8">
    <source>
        <dbReference type="ARBA" id="ARBA00036824"/>
    </source>
</evidence>
<evidence type="ECO:0000256" key="4">
    <source>
        <dbReference type="ARBA" id="ARBA00022729"/>
    </source>
</evidence>
<evidence type="ECO:0000256" key="6">
    <source>
        <dbReference type="ARBA" id="ARBA00023295"/>
    </source>
</evidence>
<evidence type="ECO:0000313" key="13">
    <source>
        <dbReference type="EMBL" id="VVT50318.1"/>
    </source>
</evidence>
<comment type="similarity">
    <text evidence="2 10">Belongs to the glycosyl hydrolase 5 (cellulase A) family.</text>
</comment>
<comment type="catalytic activity">
    <reaction evidence="8">
        <text>Successive hydrolysis of beta-D-glucose units from the non-reducing ends of (1-&gt;3)-beta-D-glucans, releasing alpha-glucose.</text>
        <dbReference type="EC" id="3.2.1.58"/>
    </reaction>
</comment>
<keyword evidence="3" id="KW-0964">Secreted</keyword>
<evidence type="ECO:0000256" key="5">
    <source>
        <dbReference type="ARBA" id="ARBA00022801"/>
    </source>
</evidence>
<dbReference type="GO" id="GO:0009986">
    <property type="term" value="C:cell surface"/>
    <property type="evidence" value="ECO:0007669"/>
    <property type="project" value="TreeGrafter"/>
</dbReference>
<evidence type="ECO:0000256" key="1">
    <source>
        <dbReference type="ARBA" id="ARBA00004613"/>
    </source>
</evidence>
<comment type="subcellular location">
    <subcellularLocation>
        <location evidence="1">Secreted</location>
    </subcellularLocation>
</comment>
<evidence type="ECO:0000313" key="14">
    <source>
        <dbReference type="Proteomes" id="UP000398389"/>
    </source>
</evidence>
<dbReference type="RefSeq" id="XP_031853312.1">
    <property type="nucleotide sequence ID" value="XM_031997421.1"/>
</dbReference>
<evidence type="ECO:0000256" key="11">
    <source>
        <dbReference type="SAM" id="SignalP"/>
    </source>
</evidence>
<dbReference type="PANTHER" id="PTHR31297">
    <property type="entry name" value="GLUCAN ENDO-1,6-BETA-GLUCOSIDASE B"/>
    <property type="match status" value="1"/>
</dbReference>
<dbReference type="Proteomes" id="UP000398389">
    <property type="component" value="Unassembled WGS sequence"/>
</dbReference>
<keyword evidence="5 10" id="KW-0378">Hydrolase</keyword>
<dbReference type="InterPro" id="IPR018087">
    <property type="entry name" value="Glyco_hydro_5_CS"/>
</dbReference>
<organism evidence="13 14">
    <name type="scientific">Magnusiomyces paraingens</name>
    <dbReference type="NCBI Taxonomy" id="2606893"/>
    <lineage>
        <taxon>Eukaryota</taxon>
        <taxon>Fungi</taxon>
        <taxon>Dikarya</taxon>
        <taxon>Ascomycota</taxon>
        <taxon>Saccharomycotina</taxon>
        <taxon>Dipodascomycetes</taxon>
        <taxon>Dipodascales</taxon>
        <taxon>Dipodascaceae</taxon>
        <taxon>Magnusiomyces</taxon>
    </lineage>
</organism>
<dbReference type="PROSITE" id="PS00659">
    <property type="entry name" value="GLYCOSYL_HYDROL_F5"/>
    <property type="match status" value="1"/>
</dbReference>
<keyword evidence="7" id="KW-0961">Cell wall biogenesis/degradation</keyword>
<dbReference type="Pfam" id="PF00150">
    <property type="entry name" value="Cellulase"/>
    <property type="match status" value="1"/>
</dbReference>
<feature type="domain" description="Glycoside hydrolase family 5" evidence="12">
    <location>
        <begin position="93"/>
        <end position="288"/>
    </location>
</feature>
<evidence type="ECO:0000256" key="2">
    <source>
        <dbReference type="ARBA" id="ARBA00005641"/>
    </source>
</evidence>
<dbReference type="AlphaFoldDB" id="A0A5E8BL27"/>
<dbReference type="OrthoDB" id="62120at2759"/>
<dbReference type="GeneID" id="43581521"/>
<dbReference type="InterPro" id="IPR001547">
    <property type="entry name" value="Glyco_hydro_5"/>
</dbReference>
<reference evidence="13 14" key="1">
    <citation type="submission" date="2019-09" db="EMBL/GenBank/DDBJ databases">
        <authorList>
            <person name="Brejova B."/>
        </authorList>
    </citation>
    <scope>NUCLEOTIDE SEQUENCE [LARGE SCALE GENOMIC DNA]</scope>
</reference>
<evidence type="ECO:0000256" key="10">
    <source>
        <dbReference type="RuleBase" id="RU361153"/>
    </source>
</evidence>
<evidence type="ECO:0000259" key="12">
    <source>
        <dbReference type="Pfam" id="PF00150"/>
    </source>
</evidence>
<keyword evidence="6 10" id="KW-0326">Glycosidase</keyword>
<gene>
    <name evidence="13" type="ORF">SAPINGB_P002703</name>
</gene>
<dbReference type="EMBL" id="CABVLU010000002">
    <property type="protein sequence ID" value="VVT50318.1"/>
    <property type="molecule type" value="Genomic_DNA"/>
</dbReference>
<evidence type="ECO:0000256" key="7">
    <source>
        <dbReference type="ARBA" id="ARBA00023316"/>
    </source>
</evidence>
<dbReference type="GO" id="GO:0005576">
    <property type="term" value="C:extracellular region"/>
    <property type="evidence" value="ECO:0007669"/>
    <property type="project" value="UniProtKB-SubCell"/>
</dbReference>
<dbReference type="PANTHER" id="PTHR31297:SF1">
    <property type="entry name" value="GLUCAN 1,3-BETA-GLUCOSIDASE I_II-RELATED"/>
    <property type="match status" value="1"/>
</dbReference>
<evidence type="ECO:0000256" key="9">
    <source>
        <dbReference type="ARBA" id="ARBA00038929"/>
    </source>
</evidence>
<evidence type="ECO:0000256" key="3">
    <source>
        <dbReference type="ARBA" id="ARBA00022525"/>
    </source>
</evidence>